<evidence type="ECO:0000256" key="1">
    <source>
        <dbReference type="SAM" id="MobiDB-lite"/>
    </source>
</evidence>
<keyword evidence="3" id="KW-0121">Carboxypeptidase</keyword>
<reference evidence="3" key="1">
    <citation type="submission" date="2024-05" db="EMBL/GenBank/DDBJ databases">
        <title>Planctomycetes of the genus Singulisphaera possess chitinolytic capabilities.</title>
        <authorList>
            <person name="Ivanova A."/>
        </authorList>
    </citation>
    <scope>NUCLEOTIDE SEQUENCE</scope>
    <source>
        <strain evidence="3">Ch08T</strain>
    </source>
</reference>
<keyword evidence="3" id="KW-0645">Protease</keyword>
<dbReference type="PROSITE" id="PS51257">
    <property type="entry name" value="PROKAR_LIPOPROTEIN"/>
    <property type="match status" value="1"/>
</dbReference>
<sequence length="179" mass="18509">MRPATSFRISALLVLVVVAGCSNTEVDRSERPVLEPVSGVVTLDGKPLAGAVVTFLNLDEQGTLTVGETDSEGAYRLSYLGAAGTATGPYRVAVSYLMGTEGQVIGLAQRSTIAPTAEVNTAKELLPPRYSDLGRTTLRATVPRGGSTFVFALEGPLLDPPAPTEADAAPAHLSPTPSS</sequence>
<name>A0AAU7C7F4_9BACT</name>
<keyword evidence="2" id="KW-0732">Signal</keyword>
<evidence type="ECO:0000256" key="2">
    <source>
        <dbReference type="SAM" id="SignalP"/>
    </source>
</evidence>
<keyword evidence="3" id="KW-0378">Hydrolase</keyword>
<dbReference type="AlphaFoldDB" id="A0AAU7C7F4"/>
<dbReference type="GO" id="GO:0004180">
    <property type="term" value="F:carboxypeptidase activity"/>
    <property type="evidence" value="ECO:0007669"/>
    <property type="project" value="UniProtKB-KW"/>
</dbReference>
<gene>
    <name evidence="3" type="ORF">V5E97_23570</name>
</gene>
<protein>
    <submittedName>
        <fullName evidence="3">Carboxypeptidase-like regulatory domain-containing protein</fullName>
    </submittedName>
</protein>
<dbReference type="SUPFAM" id="SSF49478">
    <property type="entry name" value="Cna protein B-type domain"/>
    <property type="match status" value="1"/>
</dbReference>
<feature type="region of interest" description="Disordered" evidence="1">
    <location>
        <begin position="160"/>
        <end position="179"/>
    </location>
</feature>
<accession>A0AAU7C7F4</accession>
<organism evidence="3">
    <name type="scientific">Singulisphaera sp. Ch08</name>
    <dbReference type="NCBI Taxonomy" id="3120278"/>
    <lineage>
        <taxon>Bacteria</taxon>
        <taxon>Pseudomonadati</taxon>
        <taxon>Planctomycetota</taxon>
        <taxon>Planctomycetia</taxon>
        <taxon>Isosphaerales</taxon>
        <taxon>Isosphaeraceae</taxon>
        <taxon>Singulisphaera</taxon>
    </lineage>
</organism>
<dbReference type="EMBL" id="CP155447">
    <property type="protein sequence ID" value="XBH01327.1"/>
    <property type="molecule type" value="Genomic_DNA"/>
</dbReference>
<dbReference type="RefSeq" id="WP_406694025.1">
    <property type="nucleotide sequence ID" value="NZ_CP155447.1"/>
</dbReference>
<feature type="chain" id="PRO_5043862512" evidence="2">
    <location>
        <begin position="20"/>
        <end position="179"/>
    </location>
</feature>
<feature type="signal peptide" evidence="2">
    <location>
        <begin position="1"/>
        <end position="19"/>
    </location>
</feature>
<proteinExistence type="predicted"/>
<evidence type="ECO:0000313" key="3">
    <source>
        <dbReference type="EMBL" id="XBH01327.1"/>
    </source>
</evidence>